<evidence type="ECO:0000256" key="4">
    <source>
        <dbReference type="ARBA" id="ARBA00022771"/>
    </source>
</evidence>
<evidence type="ECO:0000256" key="3">
    <source>
        <dbReference type="ARBA" id="ARBA00022737"/>
    </source>
</evidence>
<evidence type="ECO:0000256" key="5">
    <source>
        <dbReference type="ARBA" id="ARBA00022833"/>
    </source>
</evidence>
<protein>
    <submittedName>
        <fullName evidence="11">Zinc finger protein</fullName>
    </submittedName>
</protein>
<dbReference type="WBParaSite" id="Csp11.Scaffold629.g12465.t2">
    <property type="protein sequence ID" value="Csp11.Scaffold629.g12465.t2"/>
    <property type="gene ID" value="Csp11.Scaffold629.g12465"/>
</dbReference>
<feature type="compositionally biased region" description="Polar residues" evidence="8">
    <location>
        <begin position="1"/>
        <end position="11"/>
    </location>
</feature>
<dbReference type="GO" id="GO:0005634">
    <property type="term" value="C:nucleus"/>
    <property type="evidence" value="ECO:0007669"/>
    <property type="project" value="UniProtKB-SubCell"/>
</dbReference>
<comment type="subcellular location">
    <subcellularLocation>
        <location evidence="1">Nucleus</location>
    </subcellularLocation>
</comment>
<dbReference type="eggNOG" id="KOG1721">
    <property type="taxonomic scope" value="Eukaryota"/>
</dbReference>
<evidence type="ECO:0000259" key="9">
    <source>
        <dbReference type="PROSITE" id="PS50157"/>
    </source>
</evidence>
<dbReference type="SUPFAM" id="SSF57667">
    <property type="entry name" value="beta-beta-alpha zinc fingers"/>
    <property type="match status" value="1"/>
</dbReference>
<dbReference type="Proteomes" id="UP000095282">
    <property type="component" value="Unplaced"/>
</dbReference>
<accession>A0A1I7TWF5</accession>
<evidence type="ECO:0000313" key="11">
    <source>
        <dbReference type="WBParaSite" id="Csp11.Scaffold629.g12465.t2"/>
    </source>
</evidence>
<keyword evidence="10" id="KW-1185">Reference proteome</keyword>
<evidence type="ECO:0000256" key="8">
    <source>
        <dbReference type="SAM" id="MobiDB-lite"/>
    </source>
</evidence>
<evidence type="ECO:0000313" key="10">
    <source>
        <dbReference type="Proteomes" id="UP000095282"/>
    </source>
</evidence>
<dbReference type="InterPro" id="IPR013087">
    <property type="entry name" value="Znf_C2H2_type"/>
</dbReference>
<dbReference type="FunFam" id="3.30.160.60:FF:001182">
    <property type="entry name" value="Zinc finger, C2H2 type"/>
    <property type="match status" value="1"/>
</dbReference>
<evidence type="ECO:0000256" key="1">
    <source>
        <dbReference type="ARBA" id="ARBA00004123"/>
    </source>
</evidence>
<evidence type="ECO:0000256" key="6">
    <source>
        <dbReference type="ARBA" id="ARBA00023242"/>
    </source>
</evidence>
<dbReference type="FunFam" id="3.30.160.60:FF:000634">
    <property type="entry name" value="Zinc finger X-chromosomal protein"/>
    <property type="match status" value="1"/>
</dbReference>
<dbReference type="Gene3D" id="3.30.160.60">
    <property type="entry name" value="Classic Zinc Finger"/>
    <property type="match status" value="2"/>
</dbReference>
<dbReference type="STRING" id="1561998.A0A1I7TWF5"/>
<feature type="compositionally biased region" description="Acidic residues" evidence="8">
    <location>
        <begin position="24"/>
        <end position="52"/>
    </location>
</feature>
<dbReference type="AlphaFoldDB" id="A0A1I7TWF5"/>
<keyword evidence="5" id="KW-0862">Zinc</keyword>
<feature type="domain" description="C2H2-type" evidence="9">
    <location>
        <begin position="135"/>
        <end position="160"/>
    </location>
</feature>
<keyword evidence="2" id="KW-0479">Metal-binding</keyword>
<dbReference type="PANTHER" id="PTHR24394:SF29">
    <property type="entry name" value="MYONEURIN"/>
    <property type="match status" value="1"/>
</dbReference>
<evidence type="ECO:0000256" key="7">
    <source>
        <dbReference type="PROSITE-ProRule" id="PRU00042"/>
    </source>
</evidence>
<feature type="domain" description="C2H2-type" evidence="9">
    <location>
        <begin position="107"/>
        <end position="134"/>
    </location>
</feature>
<feature type="region of interest" description="Disordered" evidence="8">
    <location>
        <begin position="1"/>
        <end position="66"/>
    </location>
</feature>
<dbReference type="PROSITE" id="PS50157">
    <property type="entry name" value="ZINC_FINGER_C2H2_2"/>
    <property type="match status" value="2"/>
</dbReference>
<dbReference type="PANTHER" id="PTHR24394">
    <property type="entry name" value="ZINC FINGER PROTEIN"/>
    <property type="match status" value="1"/>
</dbReference>
<sequence length="160" mass="18313">MSVEASRTSFLIDSLLNKKPKEELETEEEDEDEEEEEELSSSEVTSENDMETESSASSTETTVMPKPDFTALQKIFNNIDFSKIAAMRKNGHHPPMFMRIHTGEKPFKCEHCGRAFRQPGNLTRHRLTHTTVKPYVCGLCDKAFNRASNLHTHMRTHTNL</sequence>
<dbReference type="Pfam" id="PF00096">
    <property type="entry name" value="zf-C2H2"/>
    <property type="match status" value="2"/>
</dbReference>
<evidence type="ECO:0000256" key="2">
    <source>
        <dbReference type="ARBA" id="ARBA00022723"/>
    </source>
</evidence>
<keyword evidence="4 7" id="KW-0863">Zinc-finger</keyword>
<organism evidence="10 11">
    <name type="scientific">Caenorhabditis tropicalis</name>
    <dbReference type="NCBI Taxonomy" id="1561998"/>
    <lineage>
        <taxon>Eukaryota</taxon>
        <taxon>Metazoa</taxon>
        <taxon>Ecdysozoa</taxon>
        <taxon>Nematoda</taxon>
        <taxon>Chromadorea</taxon>
        <taxon>Rhabditida</taxon>
        <taxon>Rhabditina</taxon>
        <taxon>Rhabditomorpha</taxon>
        <taxon>Rhabditoidea</taxon>
        <taxon>Rhabditidae</taxon>
        <taxon>Peloderinae</taxon>
        <taxon>Caenorhabditis</taxon>
    </lineage>
</organism>
<keyword evidence="3" id="KW-0677">Repeat</keyword>
<reference evidence="11" key="1">
    <citation type="submission" date="2016-11" db="UniProtKB">
        <authorList>
            <consortium name="WormBaseParasite"/>
        </authorList>
    </citation>
    <scope>IDENTIFICATION</scope>
</reference>
<dbReference type="PROSITE" id="PS00028">
    <property type="entry name" value="ZINC_FINGER_C2H2_1"/>
    <property type="match status" value="2"/>
</dbReference>
<dbReference type="GO" id="GO:0000981">
    <property type="term" value="F:DNA-binding transcription factor activity, RNA polymerase II-specific"/>
    <property type="evidence" value="ECO:0007669"/>
    <property type="project" value="TreeGrafter"/>
</dbReference>
<dbReference type="InterPro" id="IPR036236">
    <property type="entry name" value="Znf_C2H2_sf"/>
</dbReference>
<keyword evidence="6" id="KW-0539">Nucleus</keyword>
<name>A0A1I7TWF5_9PELO</name>
<dbReference type="GO" id="GO:0008270">
    <property type="term" value="F:zinc ion binding"/>
    <property type="evidence" value="ECO:0007669"/>
    <property type="project" value="UniProtKB-KW"/>
</dbReference>
<proteinExistence type="predicted"/>
<dbReference type="SMART" id="SM00355">
    <property type="entry name" value="ZnF_C2H2"/>
    <property type="match status" value="2"/>
</dbReference>
<feature type="compositionally biased region" description="Low complexity" evidence="8">
    <location>
        <begin position="53"/>
        <end position="62"/>
    </location>
</feature>